<feature type="region of interest" description="Disordered" evidence="10">
    <location>
        <begin position="465"/>
        <end position="559"/>
    </location>
</feature>
<evidence type="ECO:0000256" key="4">
    <source>
        <dbReference type="ARBA" id="ARBA00022679"/>
    </source>
</evidence>
<evidence type="ECO:0000256" key="2">
    <source>
        <dbReference type="ARBA" id="ARBA00009105"/>
    </source>
</evidence>
<protein>
    <submittedName>
        <fullName evidence="11">Mnt2p</fullName>
    </submittedName>
</protein>
<dbReference type="KEGG" id="slb:AWJ20_1377"/>
<keyword evidence="3" id="KW-0328">Glycosyltransferase</keyword>
<feature type="compositionally biased region" description="Basic and acidic residues" evidence="10">
    <location>
        <begin position="466"/>
        <end position="559"/>
    </location>
</feature>
<dbReference type="GO" id="GO:0006493">
    <property type="term" value="P:protein O-linked glycosylation"/>
    <property type="evidence" value="ECO:0007669"/>
    <property type="project" value="TreeGrafter"/>
</dbReference>
<dbReference type="SUPFAM" id="SSF53448">
    <property type="entry name" value="Nucleotide-diphospho-sugar transferases"/>
    <property type="match status" value="1"/>
</dbReference>
<dbReference type="EMBL" id="CP014501">
    <property type="protein sequence ID" value="ANB13098.1"/>
    <property type="molecule type" value="Genomic_DNA"/>
</dbReference>
<gene>
    <name evidence="11" type="primary">MNT2</name>
    <name evidence="11" type="ORF">AWJ20_1377</name>
</gene>
<keyword evidence="8" id="KW-0472">Membrane</keyword>
<evidence type="ECO:0000256" key="6">
    <source>
        <dbReference type="ARBA" id="ARBA00022968"/>
    </source>
</evidence>
<dbReference type="PANTHER" id="PTHR31392:SF1">
    <property type="entry name" value="ALPHA-1,3-MANNOSYLTRANSFERASE MNN1-RELATED"/>
    <property type="match status" value="1"/>
</dbReference>
<keyword evidence="12" id="KW-1185">Reference proteome</keyword>
<reference evidence="11 12" key="1">
    <citation type="submission" date="2016-02" db="EMBL/GenBank/DDBJ databases">
        <title>Complete genome sequence and transcriptome regulation of the pentose utilising yeast Sugiyamaella lignohabitans.</title>
        <authorList>
            <person name="Bellasio M."/>
            <person name="Peymann A."/>
            <person name="Valli M."/>
            <person name="Sipitzky M."/>
            <person name="Graf A."/>
            <person name="Sauer M."/>
            <person name="Marx H."/>
            <person name="Mattanovich D."/>
        </authorList>
    </citation>
    <scope>NUCLEOTIDE SEQUENCE [LARGE SCALE GENOMIC DNA]</scope>
    <source>
        <strain evidence="11 12">CBS 10342</strain>
    </source>
</reference>
<dbReference type="GO" id="GO:0016020">
    <property type="term" value="C:membrane"/>
    <property type="evidence" value="ECO:0007669"/>
    <property type="project" value="UniProtKB-SubCell"/>
</dbReference>
<dbReference type="GeneID" id="30033172"/>
<accession>A0A167DN99</accession>
<dbReference type="GO" id="GO:0000033">
    <property type="term" value="F:alpha-1,3-mannosyltransferase activity"/>
    <property type="evidence" value="ECO:0007669"/>
    <property type="project" value="TreeGrafter"/>
</dbReference>
<evidence type="ECO:0000256" key="10">
    <source>
        <dbReference type="SAM" id="MobiDB-lite"/>
    </source>
</evidence>
<dbReference type="PANTHER" id="PTHR31392">
    <property type="entry name" value="ALPHA-1,3-MANNOSYLTRANSFERASE MNN1-RELATED"/>
    <property type="match status" value="1"/>
</dbReference>
<dbReference type="Pfam" id="PF11051">
    <property type="entry name" value="Mannosyl_trans3"/>
    <property type="match status" value="1"/>
</dbReference>
<dbReference type="InterPro" id="IPR029044">
    <property type="entry name" value="Nucleotide-diphossugar_trans"/>
</dbReference>
<keyword evidence="4" id="KW-0808">Transferase</keyword>
<evidence type="ECO:0000313" key="12">
    <source>
        <dbReference type="Proteomes" id="UP000189580"/>
    </source>
</evidence>
<dbReference type="AlphaFoldDB" id="A0A167DN99"/>
<dbReference type="InterPro" id="IPR022751">
    <property type="entry name" value="Alpha_mannosyltransferase"/>
</dbReference>
<evidence type="ECO:0000256" key="5">
    <source>
        <dbReference type="ARBA" id="ARBA00022692"/>
    </source>
</evidence>
<name>A0A167DN99_9ASCO</name>
<keyword evidence="5" id="KW-0812">Transmembrane</keyword>
<dbReference type="Proteomes" id="UP000189580">
    <property type="component" value="Chromosome a"/>
</dbReference>
<evidence type="ECO:0000256" key="3">
    <source>
        <dbReference type="ARBA" id="ARBA00022676"/>
    </source>
</evidence>
<evidence type="ECO:0000256" key="8">
    <source>
        <dbReference type="ARBA" id="ARBA00023136"/>
    </source>
</evidence>
<evidence type="ECO:0000256" key="1">
    <source>
        <dbReference type="ARBA" id="ARBA00004606"/>
    </source>
</evidence>
<dbReference type="RefSeq" id="XP_018735575.1">
    <property type="nucleotide sequence ID" value="XM_018878252.1"/>
</dbReference>
<keyword evidence="9" id="KW-0325">Glycoprotein</keyword>
<sequence length="559" mass="65301">MYFISTANNGHLHKPLQRGNRELTYNFNYTKDAIRPAAQYFIEYPVKGPKYRDQFGEFGNRIQVLRQWVELSDLHNDQDFLENTVEKMARATVPFIINKEPDNIENPTPFSDLRRSFVPGSKGIIISTGNKAVRYAIHLAVSIREVFNCSLPILITYAGPDDLQYLSRETFSAIVENIEFADLSYAFNEDITSLRSGEYAVKPFSALVSKFEHNLILDADTVLLQSPEVFFEQQGYKDTGALFFHDRLLNETKFKESVLWRKKQLGKSTPSKQLNLTTPLTWIDRYSEQADAGAVVLDKSRLSVLMGLLHTCWQNTRAVRDEVTFQLGHGDKETWWFGFELSNSSYSFDKSFGIAIGELTEKNKDDEKDVDKVCGFALAHTDQDDKLLWYNGGLLKNRNGNQTEFNIPRHWMTGGSWNKIKDNEMSCMRNSTVHELTPEETTILSRTIMLAKKYDQQEQLIDEEAEKEKEREEKERKEKEEKEKKIKEEKEKKIKEEKEKKEKEEKEKKEKEEKEKKEKEEKEQKEKEKEEKVKQDEKDENEKDENGDKAKEQNEKKER</sequence>
<comment type="subcellular location">
    <subcellularLocation>
        <location evidence="1">Membrane</location>
        <topology evidence="1">Single-pass type II membrane protein</topology>
    </subcellularLocation>
</comment>
<organism evidence="11 12">
    <name type="scientific">Sugiyamaella lignohabitans</name>
    <dbReference type="NCBI Taxonomy" id="796027"/>
    <lineage>
        <taxon>Eukaryota</taxon>
        <taxon>Fungi</taxon>
        <taxon>Dikarya</taxon>
        <taxon>Ascomycota</taxon>
        <taxon>Saccharomycotina</taxon>
        <taxon>Dipodascomycetes</taxon>
        <taxon>Dipodascales</taxon>
        <taxon>Trichomonascaceae</taxon>
        <taxon>Sugiyamaella</taxon>
    </lineage>
</organism>
<evidence type="ECO:0000256" key="7">
    <source>
        <dbReference type="ARBA" id="ARBA00022989"/>
    </source>
</evidence>
<comment type="similarity">
    <text evidence="2">Belongs to the MNN1/MNT family.</text>
</comment>
<keyword evidence="7" id="KW-1133">Transmembrane helix</keyword>
<evidence type="ECO:0000313" key="11">
    <source>
        <dbReference type="EMBL" id="ANB13098.1"/>
    </source>
</evidence>
<evidence type="ECO:0000256" key="9">
    <source>
        <dbReference type="ARBA" id="ARBA00023180"/>
    </source>
</evidence>
<proteinExistence type="inferred from homology"/>
<keyword evidence="6" id="KW-0735">Signal-anchor</keyword>
<dbReference type="OrthoDB" id="430354at2759"/>
<dbReference type="GO" id="GO:0005794">
    <property type="term" value="C:Golgi apparatus"/>
    <property type="evidence" value="ECO:0007669"/>
    <property type="project" value="TreeGrafter"/>
</dbReference>